<dbReference type="Proteomes" id="UP000288669">
    <property type="component" value="Unassembled WGS sequence"/>
</dbReference>
<dbReference type="Gene3D" id="1.25.40.10">
    <property type="entry name" value="Tetratricopeptide repeat domain"/>
    <property type="match status" value="1"/>
</dbReference>
<evidence type="ECO:0000259" key="1">
    <source>
        <dbReference type="PROSITE" id="PS50943"/>
    </source>
</evidence>
<protein>
    <recommendedName>
        <fullName evidence="1">HTH cro/C1-type domain-containing protein</fullName>
    </recommendedName>
</protein>
<dbReference type="AlphaFoldDB" id="A0A430AHT4"/>
<comment type="caution">
    <text evidence="2">The sequence shown here is derived from an EMBL/GenBank/DDBJ whole genome shotgun (WGS) entry which is preliminary data.</text>
</comment>
<feature type="domain" description="HTH cro/C1-type" evidence="1">
    <location>
        <begin position="12"/>
        <end position="65"/>
    </location>
</feature>
<dbReference type="PANTHER" id="PTHR37038:SF14">
    <property type="entry name" value="TRANSCRIPTIONAL ACTIVATOR"/>
    <property type="match status" value="1"/>
</dbReference>
<name>A0A430AHT4_9ENTE</name>
<dbReference type="InterPro" id="IPR010982">
    <property type="entry name" value="Lambda_DNA-bd_dom_sf"/>
</dbReference>
<dbReference type="InterPro" id="IPR053163">
    <property type="entry name" value="HTH-type_regulator_Rgg"/>
</dbReference>
<dbReference type="PANTHER" id="PTHR37038">
    <property type="entry name" value="TRANSCRIPTIONAL REGULATOR-RELATED"/>
    <property type="match status" value="1"/>
</dbReference>
<evidence type="ECO:0000313" key="2">
    <source>
        <dbReference type="EMBL" id="RSU07662.1"/>
    </source>
</evidence>
<dbReference type="RefSeq" id="WP_126821571.1">
    <property type="nucleotide sequence ID" value="NZ_JBHLWU010000001.1"/>
</dbReference>
<dbReference type="InterPro" id="IPR011990">
    <property type="entry name" value="TPR-like_helical_dom_sf"/>
</dbReference>
<dbReference type="InterPro" id="IPR001387">
    <property type="entry name" value="Cro/C1-type_HTH"/>
</dbReference>
<dbReference type="PROSITE" id="PS50943">
    <property type="entry name" value="HTH_CROC1"/>
    <property type="match status" value="1"/>
</dbReference>
<proteinExistence type="predicted"/>
<dbReference type="SMART" id="SM00530">
    <property type="entry name" value="HTH_XRE"/>
    <property type="match status" value="1"/>
</dbReference>
<accession>A0A430AHT4</accession>
<dbReference type="Pfam" id="PF01381">
    <property type="entry name" value="HTH_3"/>
    <property type="match status" value="1"/>
</dbReference>
<dbReference type="EMBL" id="NGJZ01000001">
    <property type="protein sequence ID" value="RSU07662.1"/>
    <property type="molecule type" value="Genomic_DNA"/>
</dbReference>
<dbReference type="GO" id="GO:0003677">
    <property type="term" value="F:DNA binding"/>
    <property type="evidence" value="ECO:0007669"/>
    <property type="project" value="InterPro"/>
</dbReference>
<dbReference type="SUPFAM" id="SSF48452">
    <property type="entry name" value="TPR-like"/>
    <property type="match status" value="1"/>
</dbReference>
<sequence>MSKQQIKFGENLRYLRQQKRMTQKELSQGICAQSMISAIENGSYLPNISLAQQLAARLSISIEDLSLSDYYNISSTDQTNKYLEKLCNAKEYQKLYQFLLQETTIEEVQTQEQVQAYYYYLGCCEYQLNKGELVAEKSFRMALLQIIDQPKFYASTLTRQCYASLALTYLKYGQPQKCHVYFEKAFHALDKIPYEENQQILYFLRAVSFWYQKELEDSIRWLELGTEFAVAHNSHYLLGNMYALKAQVYAAMNNIRESQKAQQVSDSFRAVFSEKSFFSDWT</sequence>
<evidence type="ECO:0000313" key="3">
    <source>
        <dbReference type="Proteomes" id="UP000288669"/>
    </source>
</evidence>
<dbReference type="CDD" id="cd00093">
    <property type="entry name" value="HTH_XRE"/>
    <property type="match status" value="1"/>
</dbReference>
<dbReference type="OrthoDB" id="1150409at2"/>
<keyword evidence="3" id="KW-1185">Reference proteome</keyword>
<dbReference type="SUPFAM" id="SSF47413">
    <property type="entry name" value="lambda repressor-like DNA-binding domains"/>
    <property type="match status" value="1"/>
</dbReference>
<gene>
    <name evidence="2" type="ORF">CBF30_00010</name>
</gene>
<organism evidence="2 3">
    <name type="scientific">Vagococcus entomophilus</name>
    <dbReference type="NCBI Taxonomy" id="1160095"/>
    <lineage>
        <taxon>Bacteria</taxon>
        <taxon>Bacillati</taxon>
        <taxon>Bacillota</taxon>
        <taxon>Bacilli</taxon>
        <taxon>Lactobacillales</taxon>
        <taxon>Enterococcaceae</taxon>
        <taxon>Vagococcus</taxon>
    </lineage>
</organism>
<reference evidence="2 3" key="1">
    <citation type="submission" date="2017-05" db="EMBL/GenBank/DDBJ databases">
        <title>Vagococcus spp. assemblies.</title>
        <authorList>
            <person name="Gulvik C.A."/>
        </authorList>
    </citation>
    <scope>NUCLEOTIDE SEQUENCE [LARGE SCALE GENOMIC DNA]</scope>
    <source>
        <strain evidence="2 3">DSM 24756</strain>
    </source>
</reference>